<reference evidence="1" key="1">
    <citation type="submission" date="2019-03" db="EMBL/GenBank/DDBJ databases">
        <authorList>
            <person name="Hao L."/>
        </authorList>
    </citation>
    <scope>NUCLEOTIDE SEQUENCE</scope>
</reference>
<organism evidence="1">
    <name type="scientific">anaerobic digester metagenome</name>
    <dbReference type="NCBI Taxonomy" id="1263854"/>
    <lineage>
        <taxon>unclassified sequences</taxon>
        <taxon>metagenomes</taxon>
        <taxon>ecological metagenomes</taxon>
    </lineage>
</organism>
<dbReference type="AlphaFoldDB" id="A0A485M6N6"/>
<protein>
    <submittedName>
        <fullName evidence="1">Uncharacterized protein</fullName>
    </submittedName>
</protein>
<accession>A0A485M6N6</accession>
<gene>
    <name evidence="1" type="ORF">SCFA_800012</name>
</gene>
<proteinExistence type="predicted"/>
<evidence type="ECO:0000313" key="1">
    <source>
        <dbReference type="EMBL" id="VFU19427.1"/>
    </source>
</evidence>
<name>A0A485M6N6_9ZZZZ</name>
<dbReference type="EMBL" id="CAADRN010000384">
    <property type="protein sequence ID" value="VFU19427.1"/>
    <property type="molecule type" value="Genomic_DNA"/>
</dbReference>
<sequence>MLMSRGVYAIITFVECKKRNIFECLKDFETPRGKEGLF</sequence>